<reference evidence="1" key="1">
    <citation type="submission" date="2021-05" db="EMBL/GenBank/DDBJ databases">
        <authorList>
            <person name="Alioto T."/>
            <person name="Alioto T."/>
            <person name="Gomez Garrido J."/>
        </authorList>
    </citation>
    <scope>NUCLEOTIDE SEQUENCE</scope>
</reference>
<protein>
    <submittedName>
        <fullName evidence="1">Uncharacterized protein</fullName>
    </submittedName>
</protein>
<dbReference type="AlphaFoldDB" id="A0A8D9B8B6"/>
<dbReference type="EMBL" id="HBUF01609580">
    <property type="protein sequence ID" value="CAG6778435.1"/>
    <property type="molecule type" value="Transcribed_RNA"/>
</dbReference>
<sequence>MKKATNTNLYSSGGKLNFEIQMAKFLCYFMLTEKAYLSVSDNTLLVLLSTRVDVMSRGLDTLGFAPGFYHYKAYGTYDIRRQEAKTLLQMVILKHKSGDRKYQY</sequence>
<accession>A0A8D9B8B6</accession>
<name>A0A8D9B8B6_9HEMI</name>
<dbReference type="EMBL" id="HBUF01609578">
    <property type="protein sequence ID" value="CAG6778434.1"/>
    <property type="molecule type" value="Transcribed_RNA"/>
</dbReference>
<organism evidence="1">
    <name type="scientific">Cacopsylla melanoneura</name>
    <dbReference type="NCBI Taxonomy" id="428564"/>
    <lineage>
        <taxon>Eukaryota</taxon>
        <taxon>Metazoa</taxon>
        <taxon>Ecdysozoa</taxon>
        <taxon>Arthropoda</taxon>
        <taxon>Hexapoda</taxon>
        <taxon>Insecta</taxon>
        <taxon>Pterygota</taxon>
        <taxon>Neoptera</taxon>
        <taxon>Paraneoptera</taxon>
        <taxon>Hemiptera</taxon>
        <taxon>Sternorrhyncha</taxon>
        <taxon>Psylloidea</taxon>
        <taxon>Psyllidae</taxon>
        <taxon>Psyllinae</taxon>
        <taxon>Cacopsylla</taxon>
    </lineage>
</organism>
<proteinExistence type="predicted"/>
<evidence type="ECO:0000313" key="1">
    <source>
        <dbReference type="EMBL" id="CAG6778435.1"/>
    </source>
</evidence>